<evidence type="ECO:0000313" key="2">
    <source>
        <dbReference type="Proteomes" id="UP000182762"/>
    </source>
</evidence>
<dbReference type="Proteomes" id="UP000182762">
    <property type="component" value="Unassembled WGS sequence"/>
</dbReference>
<name>A0A1I6AGQ2_9BACI</name>
<accession>A0A1I6AGQ2</accession>
<proteinExistence type="predicted"/>
<dbReference type="GeneID" id="93700574"/>
<protein>
    <recommendedName>
        <fullName evidence="3">DUF2642 domain-containing protein</fullName>
    </recommendedName>
</protein>
<sequence length="86" mass="10177">MSYEDYQHEYLSEEERLKMTPQLITLVDPYVYEALQSLDEKDVVIETARGTVRGKVKKVKPDHVVVEEKGKDFYVRICQIIWIMPD</sequence>
<comment type="caution">
    <text evidence="1">The sequence shown here is derived from an EMBL/GenBank/DDBJ whole genome shotgun (WGS) entry which is preliminary data.</text>
</comment>
<organism evidence="1 2">
    <name type="scientific">Priestia endophytica DSM 13796</name>
    <dbReference type="NCBI Taxonomy" id="1121089"/>
    <lineage>
        <taxon>Bacteria</taxon>
        <taxon>Bacillati</taxon>
        <taxon>Bacillota</taxon>
        <taxon>Bacilli</taxon>
        <taxon>Bacillales</taxon>
        <taxon>Bacillaceae</taxon>
        <taxon>Priestia</taxon>
    </lineage>
</organism>
<dbReference type="RefSeq" id="WP_019392167.1">
    <property type="nucleotide sequence ID" value="NZ_FOXX01000006.1"/>
</dbReference>
<dbReference type="InterPro" id="IPR020139">
    <property type="entry name" value="DUF2642"/>
</dbReference>
<reference evidence="1 2" key="1">
    <citation type="submission" date="2016-10" db="EMBL/GenBank/DDBJ databases">
        <authorList>
            <person name="Varghese N."/>
            <person name="Submissions S."/>
        </authorList>
    </citation>
    <scope>NUCLEOTIDE SEQUENCE [LARGE SCALE GENOMIC DNA]</scope>
    <source>
        <strain evidence="1 2">DSM 13796</strain>
    </source>
</reference>
<dbReference type="Pfam" id="PF10842">
    <property type="entry name" value="DUF2642"/>
    <property type="match status" value="1"/>
</dbReference>
<keyword evidence="2" id="KW-1185">Reference proteome</keyword>
<evidence type="ECO:0000313" key="1">
    <source>
        <dbReference type="EMBL" id="SFQ67822.1"/>
    </source>
</evidence>
<gene>
    <name evidence="1" type="ORF">SAMN02745910_02723</name>
</gene>
<dbReference type="EMBL" id="FOXX01000006">
    <property type="protein sequence ID" value="SFQ67822.1"/>
    <property type="molecule type" value="Genomic_DNA"/>
</dbReference>
<evidence type="ECO:0008006" key="3">
    <source>
        <dbReference type="Google" id="ProtNLM"/>
    </source>
</evidence>